<organism evidence="1 2">
    <name type="scientific">Tanacetum coccineum</name>
    <dbReference type="NCBI Taxonomy" id="301880"/>
    <lineage>
        <taxon>Eukaryota</taxon>
        <taxon>Viridiplantae</taxon>
        <taxon>Streptophyta</taxon>
        <taxon>Embryophyta</taxon>
        <taxon>Tracheophyta</taxon>
        <taxon>Spermatophyta</taxon>
        <taxon>Magnoliopsida</taxon>
        <taxon>eudicotyledons</taxon>
        <taxon>Gunneridae</taxon>
        <taxon>Pentapetalae</taxon>
        <taxon>asterids</taxon>
        <taxon>campanulids</taxon>
        <taxon>Asterales</taxon>
        <taxon>Asteraceae</taxon>
        <taxon>Asteroideae</taxon>
        <taxon>Anthemideae</taxon>
        <taxon>Anthemidinae</taxon>
        <taxon>Tanacetum</taxon>
    </lineage>
</organism>
<dbReference type="Proteomes" id="UP001151760">
    <property type="component" value="Unassembled WGS sequence"/>
</dbReference>
<reference evidence="1" key="1">
    <citation type="journal article" date="2022" name="Int. J. Mol. Sci.">
        <title>Draft Genome of Tanacetum Coccineum: Genomic Comparison of Closely Related Tanacetum-Family Plants.</title>
        <authorList>
            <person name="Yamashiro T."/>
            <person name="Shiraishi A."/>
            <person name="Nakayama K."/>
            <person name="Satake H."/>
        </authorList>
    </citation>
    <scope>NUCLEOTIDE SEQUENCE</scope>
</reference>
<evidence type="ECO:0000313" key="2">
    <source>
        <dbReference type="Proteomes" id="UP001151760"/>
    </source>
</evidence>
<evidence type="ECO:0000313" key="1">
    <source>
        <dbReference type="EMBL" id="GJS97230.1"/>
    </source>
</evidence>
<keyword evidence="2" id="KW-1185">Reference proteome</keyword>
<accession>A0ABQ5A3N6</accession>
<comment type="caution">
    <text evidence="1">The sequence shown here is derived from an EMBL/GenBank/DDBJ whole genome shotgun (WGS) entry which is preliminary data.</text>
</comment>
<protein>
    <submittedName>
        <fullName evidence="1">Uncharacterized protein</fullName>
    </submittedName>
</protein>
<gene>
    <name evidence="1" type="ORF">Tco_0804198</name>
</gene>
<sequence>METEAIDNQANLVNYDNENEYEIEDLGYESEGVILRKNLAVDQGTRAMKLVLGKEKGGYAREVGSGVTCKSEQRRERNINQIIVSKDVTRQRTGD</sequence>
<reference evidence="1" key="2">
    <citation type="submission" date="2022-01" db="EMBL/GenBank/DDBJ databases">
        <authorList>
            <person name="Yamashiro T."/>
            <person name="Shiraishi A."/>
            <person name="Satake H."/>
            <person name="Nakayama K."/>
        </authorList>
    </citation>
    <scope>NUCLEOTIDE SEQUENCE</scope>
</reference>
<dbReference type="EMBL" id="BQNB010011946">
    <property type="protein sequence ID" value="GJS97230.1"/>
    <property type="molecule type" value="Genomic_DNA"/>
</dbReference>
<name>A0ABQ5A3N6_9ASTR</name>
<proteinExistence type="predicted"/>